<reference evidence="2 3" key="1">
    <citation type="submission" date="2011-08" db="EMBL/GenBank/DDBJ databases">
        <title>The Genome Sequence of Plasmodium vivax India VII.</title>
        <authorList>
            <consortium name="The Broad Institute Genome Sequencing Platform"/>
            <consortium name="The Broad Institute Genome Sequencing Center for Infectious Disease"/>
            <person name="Neafsey D."/>
            <person name="Carlton J."/>
            <person name="Barnwell J."/>
            <person name="Collins W."/>
            <person name="Escalante A."/>
            <person name="Mullikin J."/>
            <person name="Saul A."/>
            <person name="Guigo R."/>
            <person name="Camara F."/>
            <person name="Young S.K."/>
            <person name="Zeng Q."/>
            <person name="Gargeya S."/>
            <person name="Fitzgerald M."/>
            <person name="Haas B."/>
            <person name="Abouelleil A."/>
            <person name="Alvarado L."/>
            <person name="Arachchi H.M."/>
            <person name="Berlin A."/>
            <person name="Brown A."/>
            <person name="Chapman S.B."/>
            <person name="Chen Z."/>
            <person name="Dunbar C."/>
            <person name="Freedman E."/>
            <person name="Gearin G."/>
            <person name="Gellesch M."/>
            <person name="Goldberg J."/>
            <person name="Griggs A."/>
            <person name="Gujja S."/>
            <person name="Heiman D."/>
            <person name="Howarth C."/>
            <person name="Larson L."/>
            <person name="Lui A."/>
            <person name="MacDonald P.J.P."/>
            <person name="Montmayeur A."/>
            <person name="Murphy C."/>
            <person name="Neiman D."/>
            <person name="Pearson M."/>
            <person name="Priest M."/>
            <person name="Roberts A."/>
            <person name="Saif S."/>
            <person name="Shea T."/>
            <person name="Shenoy N."/>
            <person name="Sisk P."/>
            <person name="Stolte C."/>
            <person name="Sykes S."/>
            <person name="Wortman J."/>
            <person name="Nusbaum C."/>
            <person name="Birren B."/>
        </authorList>
    </citation>
    <scope>NUCLEOTIDE SEQUENCE [LARGE SCALE GENOMIC DNA]</scope>
    <source>
        <strain evidence="2 3">India VII</strain>
    </source>
</reference>
<dbReference type="InterPro" id="IPR022139">
    <property type="entry name" value="Fam-L/Fam-M-like_plasmodium"/>
</dbReference>
<evidence type="ECO:0000313" key="2">
    <source>
        <dbReference type="EMBL" id="KMZ82961.1"/>
    </source>
</evidence>
<name>A0A0J9SK12_PLAVI</name>
<keyword evidence="1" id="KW-1133">Transmembrane helix</keyword>
<dbReference type="Proteomes" id="UP000053562">
    <property type="component" value="Unassembled WGS sequence"/>
</dbReference>
<dbReference type="Pfam" id="PF12420">
    <property type="entry name" value="DUF3671"/>
    <property type="match status" value="1"/>
</dbReference>
<evidence type="ECO:0008006" key="4">
    <source>
        <dbReference type="Google" id="ProtNLM"/>
    </source>
</evidence>
<organism evidence="2 3">
    <name type="scientific">Plasmodium vivax India VII</name>
    <dbReference type="NCBI Taxonomy" id="1077284"/>
    <lineage>
        <taxon>Eukaryota</taxon>
        <taxon>Sar</taxon>
        <taxon>Alveolata</taxon>
        <taxon>Apicomplexa</taxon>
        <taxon>Aconoidasida</taxon>
        <taxon>Haemosporida</taxon>
        <taxon>Plasmodiidae</taxon>
        <taxon>Plasmodium</taxon>
        <taxon>Plasmodium (Plasmodium)</taxon>
    </lineage>
</organism>
<dbReference type="EMBL" id="KQ234153">
    <property type="protein sequence ID" value="KMZ82961.1"/>
    <property type="molecule type" value="Genomic_DNA"/>
</dbReference>
<feature type="transmembrane region" description="Helical" evidence="1">
    <location>
        <begin position="212"/>
        <end position="230"/>
    </location>
</feature>
<accession>A0A0J9SK12</accession>
<keyword evidence="1" id="KW-0812">Transmembrane</keyword>
<keyword evidence="1" id="KW-0472">Membrane</keyword>
<protein>
    <recommendedName>
        <fullName evidence="4">Variable surface protein Vir35</fullName>
    </recommendedName>
</protein>
<proteinExistence type="predicted"/>
<dbReference type="AlphaFoldDB" id="A0A0J9SK12"/>
<sequence>MYIYFIQSRPRKCFDSIINHDITNNTRFFRSLANHEIRKNVKYQSKIENWSDVKMNKKIIVCKNDKSTYDYLQNGINDLESYKNNYKQRYSKKKGLAKIDCYLEKKVFDKIEYIENIAGKMTHKKNTNRKIIFNKYTMGFILFALLPSLGFIFPTLFSGEKREDRLIPWSNLSCPTDSNGIKKDPCYVCEKGYYHLFTGKGTYAIYYKLNAAITYILLVAACFMVFYTLIKVIKYVKIKSGRGKMNAKEYFNFCKEMLENKKY</sequence>
<gene>
    <name evidence="2" type="ORF">PVIIG_05256</name>
</gene>
<feature type="transmembrane region" description="Helical" evidence="1">
    <location>
        <begin position="136"/>
        <end position="157"/>
    </location>
</feature>
<evidence type="ECO:0000256" key="1">
    <source>
        <dbReference type="SAM" id="Phobius"/>
    </source>
</evidence>
<evidence type="ECO:0000313" key="3">
    <source>
        <dbReference type="Proteomes" id="UP000053562"/>
    </source>
</evidence>